<reference evidence="2 3" key="1">
    <citation type="submission" date="2015-07" db="EMBL/GenBank/DDBJ databases">
        <title>The genome of Dufourea novaeangliae.</title>
        <authorList>
            <person name="Pan H."/>
            <person name="Kapheim K."/>
        </authorList>
    </citation>
    <scope>NUCLEOTIDE SEQUENCE [LARGE SCALE GENOMIC DNA]</scope>
    <source>
        <strain evidence="2">0120121106</strain>
        <tissue evidence="2">Whole body</tissue>
    </source>
</reference>
<sequence length="124" mass="14285">MGAYKYHSRRQVWSAAQRSCLEEGGRLAILNTDEEEKFLLEWIQREKVDEAWLGIHDLFEEGEWITLTGESLDVAGFERWATKFPNLPDNWAGNQNCGVLIKEGGLDDVDCNLRNPYFCELTLC</sequence>
<accession>A0A154P509</accession>
<dbReference type="SMART" id="SM00034">
    <property type="entry name" value="CLECT"/>
    <property type="match status" value="1"/>
</dbReference>
<dbReference type="OrthoDB" id="7357196at2759"/>
<dbReference type="STRING" id="178035.A0A154P509"/>
<dbReference type="InterPro" id="IPR016187">
    <property type="entry name" value="CTDL_fold"/>
</dbReference>
<gene>
    <name evidence="2" type="ORF">WN55_08893</name>
</gene>
<dbReference type="InterPro" id="IPR001304">
    <property type="entry name" value="C-type_lectin-like"/>
</dbReference>
<dbReference type="InterPro" id="IPR050111">
    <property type="entry name" value="C-type_lectin/snaclec_domain"/>
</dbReference>
<dbReference type="PANTHER" id="PTHR22803">
    <property type="entry name" value="MANNOSE, PHOSPHOLIPASE, LECTIN RECEPTOR RELATED"/>
    <property type="match status" value="1"/>
</dbReference>
<proteinExistence type="predicted"/>
<dbReference type="CDD" id="cd00037">
    <property type="entry name" value="CLECT"/>
    <property type="match status" value="1"/>
</dbReference>
<dbReference type="Proteomes" id="UP000076502">
    <property type="component" value="Unassembled WGS sequence"/>
</dbReference>
<evidence type="ECO:0000313" key="3">
    <source>
        <dbReference type="Proteomes" id="UP000076502"/>
    </source>
</evidence>
<dbReference type="PROSITE" id="PS50041">
    <property type="entry name" value="C_TYPE_LECTIN_2"/>
    <property type="match status" value="1"/>
</dbReference>
<dbReference type="InterPro" id="IPR016186">
    <property type="entry name" value="C-type_lectin-like/link_sf"/>
</dbReference>
<dbReference type="SUPFAM" id="SSF56436">
    <property type="entry name" value="C-type lectin-like"/>
    <property type="match status" value="1"/>
</dbReference>
<evidence type="ECO:0000313" key="2">
    <source>
        <dbReference type="EMBL" id="KZC07009.1"/>
    </source>
</evidence>
<keyword evidence="3" id="KW-1185">Reference proteome</keyword>
<dbReference type="EMBL" id="KQ434820">
    <property type="protein sequence ID" value="KZC07009.1"/>
    <property type="molecule type" value="Genomic_DNA"/>
</dbReference>
<feature type="domain" description="C-type lectin" evidence="1">
    <location>
        <begin position="1"/>
        <end position="120"/>
    </location>
</feature>
<organism evidence="2 3">
    <name type="scientific">Dufourea novaeangliae</name>
    <name type="common">Sweat bee</name>
    <dbReference type="NCBI Taxonomy" id="178035"/>
    <lineage>
        <taxon>Eukaryota</taxon>
        <taxon>Metazoa</taxon>
        <taxon>Ecdysozoa</taxon>
        <taxon>Arthropoda</taxon>
        <taxon>Hexapoda</taxon>
        <taxon>Insecta</taxon>
        <taxon>Pterygota</taxon>
        <taxon>Neoptera</taxon>
        <taxon>Endopterygota</taxon>
        <taxon>Hymenoptera</taxon>
        <taxon>Apocrita</taxon>
        <taxon>Aculeata</taxon>
        <taxon>Apoidea</taxon>
        <taxon>Anthophila</taxon>
        <taxon>Halictidae</taxon>
        <taxon>Rophitinae</taxon>
        <taxon>Dufourea</taxon>
    </lineage>
</organism>
<protein>
    <submittedName>
        <fullName evidence="2">Hemolymph lipopolysaccharide-binding protein</fullName>
    </submittedName>
</protein>
<dbReference type="Gene3D" id="3.10.100.10">
    <property type="entry name" value="Mannose-Binding Protein A, subunit A"/>
    <property type="match status" value="1"/>
</dbReference>
<name>A0A154P509_DUFNO</name>
<evidence type="ECO:0000259" key="1">
    <source>
        <dbReference type="PROSITE" id="PS50041"/>
    </source>
</evidence>
<dbReference type="Pfam" id="PF00059">
    <property type="entry name" value="Lectin_C"/>
    <property type="match status" value="1"/>
</dbReference>
<dbReference type="AlphaFoldDB" id="A0A154P509"/>